<evidence type="ECO:0000256" key="1">
    <source>
        <dbReference type="ARBA" id="ARBA00010746"/>
    </source>
</evidence>
<keyword evidence="3 4" id="KW-0964">Secreted</keyword>
<feature type="signal peptide" evidence="4">
    <location>
        <begin position="1"/>
        <end position="27"/>
    </location>
</feature>
<keyword evidence="6" id="KW-1185">Reference proteome</keyword>
<dbReference type="AlphaFoldDB" id="A0A6A2YE38"/>
<dbReference type="EMBL" id="VEPZ02001421">
    <property type="protein sequence ID" value="KAE8674289.1"/>
    <property type="molecule type" value="Genomic_DNA"/>
</dbReference>
<keyword evidence="4" id="KW-0052">Apoplast</keyword>
<comment type="similarity">
    <text evidence="1 4">Belongs to the plant dirigent protein family.</text>
</comment>
<dbReference type="Proteomes" id="UP000436088">
    <property type="component" value="Unassembled WGS sequence"/>
</dbReference>
<comment type="function">
    <text evidence="4">Dirigent proteins impart stereoselectivity on the phenoxy radical-coupling reaction, yielding optically active lignans from two molecules of coniferyl alcohol in the biosynthesis of lignans, flavonolignans, and alkaloids and thus plays a central role in plant secondary metabolism.</text>
</comment>
<dbReference type="Pfam" id="PF03018">
    <property type="entry name" value="Dirigent"/>
    <property type="match status" value="1"/>
</dbReference>
<reference evidence="5" key="1">
    <citation type="submission" date="2019-09" db="EMBL/GenBank/DDBJ databases">
        <title>Draft genome information of white flower Hibiscus syriacus.</title>
        <authorList>
            <person name="Kim Y.-M."/>
        </authorList>
    </citation>
    <scope>NUCLEOTIDE SEQUENCE [LARGE SCALE GENOMIC DNA]</scope>
    <source>
        <strain evidence="5">YM2019G1</strain>
    </source>
</reference>
<proteinExistence type="inferred from homology"/>
<dbReference type="GO" id="GO:0048046">
    <property type="term" value="C:apoplast"/>
    <property type="evidence" value="ECO:0007669"/>
    <property type="project" value="UniProtKB-SubCell"/>
</dbReference>
<dbReference type="PANTHER" id="PTHR21495">
    <property type="entry name" value="NUCLEOPORIN-RELATED"/>
    <property type="match status" value="1"/>
</dbReference>
<protein>
    <recommendedName>
        <fullName evidence="4">Dirigent protein</fullName>
    </recommendedName>
</protein>
<dbReference type="Gene3D" id="2.40.480.10">
    <property type="entry name" value="Allene oxide cyclase-like"/>
    <property type="match status" value="1"/>
</dbReference>
<keyword evidence="4" id="KW-0732">Signal</keyword>
<comment type="subunit">
    <text evidence="2 4">Homodimer.</text>
</comment>
<comment type="caution">
    <text evidence="5">The sequence shown here is derived from an EMBL/GenBank/DDBJ whole genome shotgun (WGS) entry which is preliminary data.</text>
</comment>
<feature type="chain" id="PRO_5025715442" description="Dirigent protein" evidence="4">
    <location>
        <begin position="28"/>
        <end position="196"/>
    </location>
</feature>
<sequence>MAASMLKTQSFIFYLIIITLFSTLVVSDHRSNSNVFGKYTSPSSLGLKREKLSHLHFYFHDIVSGKNATAVRVAGTSSNNSSLPLFGDIYMIDDPLTINPDINSKTVGKAQGMYAYSSQTEMSLLMVLNFAFTEGKYNGSTLSVLARNEAFNTVREMPIVGGTGSFRFARGYAQARTHSITLVHAIVEYNVFLFHY</sequence>
<accession>A0A6A2YE38</accession>
<dbReference type="InterPro" id="IPR004265">
    <property type="entry name" value="Dirigent"/>
</dbReference>
<comment type="subcellular location">
    <subcellularLocation>
        <location evidence="4">Secreted</location>
        <location evidence="4">Extracellular space</location>
        <location evidence="4">Apoplast</location>
    </subcellularLocation>
</comment>
<evidence type="ECO:0000256" key="3">
    <source>
        <dbReference type="ARBA" id="ARBA00022525"/>
    </source>
</evidence>
<gene>
    <name evidence="5" type="ORF">F3Y22_tig00111769pilonHSYRG00812</name>
</gene>
<name>A0A6A2YE38_HIBSY</name>
<organism evidence="5 6">
    <name type="scientific">Hibiscus syriacus</name>
    <name type="common">Rose of Sharon</name>
    <dbReference type="NCBI Taxonomy" id="106335"/>
    <lineage>
        <taxon>Eukaryota</taxon>
        <taxon>Viridiplantae</taxon>
        <taxon>Streptophyta</taxon>
        <taxon>Embryophyta</taxon>
        <taxon>Tracheophyta</taxon>
        <taxon>Spermatophyta</taxon>
        <taxon>Magnoliopsida</taxon>
        <taxon>eudicotyledons</taxon>
        <taxon>Gunneridae</taxon>
        <taxon>Pentapetalae</taxon>
        <taxon>rosids</taxon>
        <taxon>malvids</taxon>
        <taxon>Malvales</taxon>
        <taxon>Malvaceae</taxon>
        <taxon>Malvoideae</taxon>
        <taxon>Hibiscus</taxon>
    </lineage>
</organism>
<evidence type="ECO:0000256" key="2">
    <source>
        <dbReference type="ARBA" id="ARBA00011738"/>
    </source>
</evidence>
<evidence type="ECO:0000313" key="6">
    <source>
        <dbReference type="Proteomes" id="UP000436088"/>
    </source>
</evidence>
<evidence type="ECO:0000313" key="5">
    <source>
        <dbReference type="EMBL" id="KAE8674289.1"/>
    </source>
</evidence>
<dbReference type="GO" id="GO:0009699">
    <property type="term" value="P:phenylpropanoid biosynthetic process"/>
    <property type="evidence" value="ECO:0007669"/>
    <property type="project" value="UniProtKB-ARBA"/>
</dbReference>
<evidence type="ECO:0000256" key="4">
    <source>
        <dbReference type="RuleBase" id="RU363099"/>
    </source>
</evidence>
<dbReference type="InterPro" id="IPR044859">
    <property type="entry name" value="Allene_oxi_cyc_Dirigent"/>
</dbReference>